<name>X8DT61_9MYCO</name>
<gene>
    <name evidence="1" type="ORF">I540_2946</name>
</gene>
<sequence length="44" mass="5152">MLCDVTSHLKYLRADYFSQRMTTLSWRTASRLWSSEVRDKPGAS</sequence>
<reference evidence="1 2" key="1">
    <citation type="submission" date="2013-12" db="EMBL/GenBank/DDBJ databases">
        <authorList>
            <person name="Zelazny A."/>
            <person name="Olivier K."/>
            <person name="Holland S."/>
            <person name="Lenaerts A."/>
            <person name="Ordway D."/>
            <person name="DeGroote M.A."/>
            <person name="Parker T."/>
            <person name="Sizemore C."/>
            <person name="Tallon L.J."/>
            <person name="Sadzewicz L.K."/>
            <person name="Sengamalay N."/>
            <person name="Fraser C.M."/>
            <person name="Hine E."/>
            <person name="Shefchek K.A."/>
            <person name="Das S.P."/>
            <person name="Tettelin H."/>
        </authorList>
    </citation>
    <scope>NUCLEOTIDE SEQUENCE [LARGE SCALE GENOMIC DNA]</scope>
    <source>
        <strain evidence="1 2">1513</strain>
    </source>
</reference>
<organism evidence="1 2">
    <name type="scientific">Mycobacteroides abscessus subsp. bolletii 1513</name>
    <dbReference type="NCBI Taxonomy" id="1299321"/>
    <lineage>
        <taxon>Bacteria</taxon>
        <taxon>Bacillati</taxon>
        <taxon>Actinomycetota</taxon>
        <taxon>Actinomycetes</taxon>
        <taxon>Mycobacteriales</taxon>
        <taxon>Mycobacteriaceae</taxon>
        <taxon>Mycobacteroides</taxon>
        <taxon>Mycobacteroides abscessus</taxon>
    </lineage>
</organism>
<dbReference type="Proteomes" id="UP000023351">
    <property type="component" value="Unassembled WGS sequence"/>
</dbReference>
<protein>
    <submittedName>
        <fullName evidence="1">Uncharacterized protein</fullName>
    </submittedName>
</protein>
<dbReference type="PATRIC" id="fig|1299321.3.peg.2859"/>
<dbReference type="EMBL" id="JAOJ01000002">
    <property type="protein sequence ID" value="EUA71584.1"/>
    <property type="molecule type" value="Genomic_DNA"/>
</dbReference>
<proteinExistence type="predicted"/>
<evidence type="ECO:0000313" key="2">
    <source>
        <dbReference type="Proteomes" id="UP000023351"/>
    </source>
</evidence>
<comment type="caution">
    <text evidence="1">The sequence shown here is derived from an EMBL/GenBank/DDBJ whole genome shotgun (WGS) entry which is preliminary data.</text>
</comment>
<accession>X8DT61</accession>
<dbReference type="AlphaFoldDB" id="X8DT61"/>
<evidence type="ECO:0000313" key="1">
    <source>
        <dbReference type="EMBL" id="EUA71584.1"/>
    </source>
</evidence>